<dbReference type="PRINTS" id="PR00335">
    <property type="entry name" value="KUPTAKETRKA"/>
</dbReference>
<evidence type="ECO:0000256" key="3">
    <source>
        <dbReference type="ARBA" id="ARBA00022448"/>
    </source>
</evidence>
<evidence type="ECO:0000256" key="11">
    <source>
        <dbReference type="ARBA" id="ARBA00023136"/>
    </source>
</evidence>
<dbReference type="GO" id="GO:0012505">
    <property type="term" value="C:endomembrane system"/>
    <property type="evidence" value="ECO:0007669"/>
    <property type="project" value="UniProtKB-SubCell"/>
</dbReference>
<feature type="transmembrane region" description="Helical" evidence="12">
    <location>
        <begin position="86"/>
        <end position="107"/>
    </location>
</feature>
<keyword evidence="9 12" id="KW-1133">Transmembrane helix</keyword>
<feature type="transmembrane region" description="Helical" evidence="12">
    <location>
        <begin position="55"/>
        <end position="74"/>
    </location>
</feature>
<keyword evidence="10" id="KW-0406">Ion transport</keyword>
<dbReference type="Pfam" id="PF02254">
    <property type="entry name" value="TrkA_N"/>
    <property type="match status" value="1"/>
</dbReference>
<dbReference type="InterPro" id="IPR003148">
    <property type="entry name" value="RCK_N"/>
</dbReference>
<protein>
    <submittedName>
        <fullName evidence="14">Kef-type potassium/proton antiporter (CPA2 family)</fullName>
    </submittedName>
</protein>
<keyword evidence="4" id="KW-0050">Antiport</keyword>
<gene>
    <name evidence="14" type="ORF">DES40_1538</name>
</gene>
<keyword evidence="11 12" id="KW-0472">Membrane</keyword>
<evidence type="ECO:0000256" key="9">
    <source>
        <dbReference type="ARBA" id="ARBA00022989"/>
    </source>
</evidence>
<accession>A0A420WMI7</accession>
<evidence type="ECO:0000256" key="5">
    <source>
        <dbReference type="ARBA" id="ARBA00022475"/>
    </source>
</evidence>
<keyword evidence="15" id="KW-1185">Reference proteome</keyword>
<comment type="subcellular location">
    <subcellularLocation>
        <location evidence="1">Endomembrane system</location>
        <topology evidence="1">Multi-pass membrane protein</topology>
    </subcellularLocation>
</comment>
<evidence type="ECO:0000256" key="7">
    <source>
        <dbReference type="ARBA" id="ARBA00022692"/>
    </source>
</evidence>
<dbReference type="InterPro" id="IPR036291">
    <property type="entry name" value="NAD(P)-bd_dom_sf"/>
</dbReference>
<dbReference type="InterPro" id="IPR038770">
    <property type="entry name" value="Na+/solute_symporter_sf"/>
</dbReference>
<dbReference type="InParanoid" id="A0A420WMI7"/>
<dbReference type="EMBL" id="RBII01000001">
    <property type="protein sequence ID" value="RKQ72200.1"/>
    <property type="molecule type" value="Genomic_DNA"/>
</dbReference>
<feature type="transmembrane region" description="Helical" evidence="12">
    <location>
        <begin position="193"/>
        <end position="215"/>
    </location>
</feature>
<evidence type="ECO:0000256" key="10">
    <source>
        <dbReference type="ARBA" id="ARBA00023065"/>
    </source>
</evidence>
<feature type="transmembrane region" description="Helical" evidence="12">
    <location>
        <begin position="31"/>
        <end position="49"/>
    </location>
</feature>
<feature type="transmembrane region" description="Helical" evidence="12">
    <location>
        <begin position="6"/>
        <end position="22"/>
    </location>
</feature>
<feature type="domain" description="RCK N-terminal" evidence="13">
    <location>
        <begin position="412"/>
        <end position="528"/>
    </location>
</feature>
<dbReference type="FunFam" id="3.40.50.720:FF:000036">
    <property type="entry name" value="Glutathione-regulated potassium-efflux system protein KefB"/>
    <property type="match status" value="1"/>
</dbReference>
<dbReference type="SUPFAM" id="SSF51735">
    <property type="entry name" value="NAD(P)-binding Rossmann-fold domains"/>
    <property type="match status" value="1"/>
</dbReference>
<name>A0A420WMI7_9PROT</name>
<dbReference type="FunCoup" id="A0A420WMI7">
    <property type="interactions" value="426"/>
</dbReference>
<dbReference type="Proteomes" id="UP000282211">
    <property type="component" value="Unassembled WGS sequence"/>
</dbReference>
<evidence type="ECO:0000256" key="1">
    <source>
        <dbReference type="ARBA" id="ARBA00004127"/>
    </source>
</evidence>
<keyword evidence="7 12" id="KW-0812">Transmembrane</keyword>
<dbReference type="GO" id="GO:0015079">
    <property type="term" value="F:potassium ion transmembrane transporter activity"/>
    <property type="evidence" value="ECO:0007669"/>
    <property type="project" value="InterPro"/>
</dbReference>
<keyword evidence="8" id="KW-0630">Potassium</keyword>
<feature type="transmembrane region" description="Helical" evidence="12">
    <location>
        <begin position="371"/>
        <end position="390"/>
    </location>
</feature>
<dbReference type="NCBIfam" id="TIGR00932">
    <property type="entry name" value="2a37"/>
    <property type="match status" value="1"/>
</dbReference>
<keyword evidence="5" id="KW-1003">Cell membrane</keyword>
<dbReference type="RefSeq" id="WP_121100195.1">
    <property type="nucleotide sequence ID" value="NZ_RBII01000001.1"/>
</dbReference>
<dbReference type="GO" id="GO:0015297">
    <property type="term" value="F:antiporter activity"/>
    <property type="evidence" value="ECO:0007669"/>
    <property type="project" value="UniProtKB-KW"/>
</dbReference>
<dbReference type="InterPro" id="IPR006153">
    <property type="entry name" value="Cation/H_exchanger_TM"/>
</dbReference>
<dbReference type="PROSITE" id="PS51201">
    <property type="entry name" value="RCK_N"/>
    <property type="match status" value="1"/>
</dbReference>
<dbReference type="GO" id="GO:0005886">
    <property type="term" value="C:plasma membrane"/>
    <property type="evidence" value="ECO:0007669"/>
    <property type="project" value="InterPro"/>
</dbReference>
<dbReference type="AlphaFoldDB" id="A0A420WMI7"/>
<organism evidence="14 15">
    <name type="scientific">Litorimonas taeanensis</name>
    <dbReference type="NCBI Taxonomy" id="568099"/>
    <lineage>
        <taxon>Bacteria</taxon>
        <taxon>Pseudomonadati</taxon>
        <taxon>Pseudomonadota</taxon>
        <taxon>Alphaproteobacteria</taxon>
        <taxon>Maricaulales</taxon>
        <taxon>Robiginitomaculaceae</taxon>
    </lineage>
</organism>
<dbReference type="InterPro" id="IPR004771">
    <property type="entry name" value="K/H_exchanger"/>
</dbReference>
<sequence>MEGSLLFSVFIFLAAACVLVPLSKLSGLGSVIGYLIAGVIIGPYVLGAISDPITILHFSEFGVVMMLFLIGLELKPKELWNMRSRLLGLGGLQVGASSLIIALVAHYGFNHPLGEAITIGMALALSSTAIALQIMQDRGMMNEVAGQSGFSVLLFQDVIVIAMIAALPFLATMTGYGAVIDSAHAEDVHGPEGLWWALSIFGVFAGMIIAGRILLRPIFKIIARSKVRETFTAMALLLVIGAALLMNWLGLSAALGAFIAGVVLADSEYRHQLERDIEPFKALLLGLFFISVGMSLDFATLAEKPALIFGLVAGLIGVKFLVLYVIGAVFKLVLSSRILFATLLCQAGEFGFVLFQFALTEGAISAETSTLLTAVIALSMGLTPILILIFDKFISPLFATQSLTGEPPIDEGSRVLVLGFGRVGQLAGRLLHTQNIATTIIDNDGDHIDFLKQFGHRVYYGDASDVDLLHKAGAAKADVIIVAMDDRDKVTQTVHEIREHFPKAKIVARARNRGHLFDLLAEDVDFAERETVRGGLAMGRKALTYLGFSEDKARDLSDKFLEMDFKLAMEAYEMRGDMEALVSKARRGHALLKETLSGEANYMSHDEEEDDNN</sequence>
<reference evidence="14 15" key="1">
    <citation type="submission" date="2018-10" db="EMBL/GenBank/DDBJ databases">
        <title>Genomic Encyclopedia of Type Strains, Phase IV (KMG-IV): sequencing the most valuable type-strain genomes for metagenomic binning, comparative biology and taxonomic classification.</title>
        <authorList>
            <person name="Goeker M."/>
        </authorList>
    </citation>
    <scope>NUCLEOTIDE SEQUENCE [LARGE SCALE GENOMIC DNA]</scope>
    <source>
        <strain evidence="14 15">DSM 22008</strain>
    </source>
</reference>
<dbReference type="Gene3D" id="1.20.1530.20">
    <property type="match status" value="1"/>
</dbReference>
<dbReference type="OrthoDB" id="9781411at2"/>
<evidence type="ECO:0000313" key="14">
    <source>
        <dbReference type="EMBL" id="RKQ72200.1"/>
    </source>
</evidence>
<feature type="transmembrane region" description="Helical" evidence="12">
    <location>
        <begin position="152"/>
        <end position="173"/>
    </location>
</feature>
<feature type="transmembrane region" description="Helical" evidence="12">
    <location>
        <begin position="338"/>
        <end position="359"/>
    </location>
</feature>
<evidence type="ECO:0000259" key="13">
    <source>
        <dbReference type="PROSITE" id="PS51201"/>
    </source>
</evidence>
<dbReference type="GO" id="GO:1902600">
    <property type="term" value="P:proton transmembrane transport"/>
    <property type="evidence" value="ECO:0007669"/>
    <property type="project" value="InterPro"/>
</dbReference>
<dbReference type="Pfam" id="PF00999">
    <property type="entry name" value="Na_H_Exchanger"/>
    <property type="match status" value="1"/>
</dbReference>
<evidence type="ECO:0000256" key="4">
    <source>
        <dbReference type="ARBA" id="ARBA00022449"/>
    </source>
</evidence>
<evidence type="ECO:0000256" key="12">
    <source>
        <dbReference type="SAM" id="Phobius"/>
    </source>
</evidence>
<proteinExistence type="inferred from homology"/>
<feature type="transmembrane region" description="Helical" evidence="12">
    <location>
        <begin position="280"/>
        <end position="299"/>
    </location>
</feature>
<comment type="caution">
    <text evidence="14">The sequence shown here is derived from an EMBL/GenBank/DDBJ whole genome shotgun (WGS) entry which is preliminary data.</text>
</comment>
<evidence type="ECO:0000256" key="8">
    <source>
        <dbReference type="ARBA" id="ARBA00022958"/>
    </source>
</evidence>
<feature type="transmembrane region" description="Helical" evidence="12">
    <location>
        <begin position="113"/>
        <end position="132"/>
    </location>
</feature>
<feature type="transmembrane region" description="Helical" evidence="12">
    <location>
        <begin position="236"/>
        <end position="260"/>
    </location>
</feature>
<evidence type="ECO:0000313" key="15">
    <source>
        <dbReference type="Proteomes" id="UP000282211"/>
    </source>
</evidence>
<feature type="transmembrane region" description="Helical" evidence="12">
    <location>
        <begin position="306"/>
        <end position="326"/>
    </location>
</feature>
<keyword evidence="3" id="KW-0813">Transport</keyword>
<dbReference type="PANTHER" id="PTHR46157:SF4">
    <property type="entry name" value="K(+) EFFLUX ANTIPORTER 3, CHLOROPLASTIC"/>
    <property type="match status" value="1"/>
</dbReference>
<keyword evidence="6" id="KW-0633">Potassium transport</keyword>
<evidence type="ECO:0000256" key="2">
    <source>
        <dbReference type="ARBA" id="ARBA00005551"/>
    </source>
</evidence>
<dbReference type="PANTHER" id="PTHR46157">
    <property type="entry name" value="K(+) EFFLUX ANTIPORTER 3, CHLOROPLASTIC"/>
    <property type="match status" value="1"/>
</dbReference>
<evidence type="ECO:0000256" key="6">
    <source>
        <dbReference type="ARBA" id="ARBA00022538"/>
    </source>
</evidence>
<dbReference type="Gene3D" id="3.40.50.720">
    <property type="entry name" value="NAD(P)-binding Rossmann-like Domain"/>
    <property type="match status" value="1"/>
</dbReference>
<dbReference type="InterPro" id="IPR006036">
    <property type="entry name" value="K_uptake_TrkA"/>
</dbReference>
<comment type="similarity">
    <text evidence="2">Belongs to the monovalent cation:proton antiporter 2 (CPA2) transporter (TC 2.A.37) family.</text>
</comment>